<gene>
    <name evidence="1" type="ORF">BECKDK2373C_GA0170839_102418</name>
</gene>
<proteinExistence type="predicted"/>
<protein>
    <submittedName>
        <fullName evidence="1">BrnA antitoxin of type II toxin-antitoxin system</fullName>
    </submittedName>
</protein>
<organism evidence="1">
    <name type="scientific">Candidatus Kentrum sp. DK</name>
    <dbReference type="NCBI Taxonomy" id="2126562"/>
    <lineage>
        <taxon>Bacteria</taxon>
        <taxon>Pseudomonadati</taxon>
        <taxon>Pseudomonadota</taxon>
        <taxon>Gammaproteobacteria</taxon>
        <taxon>Candidatus Kentrum</taxon>
    </lineage>
</organism>
<dbReference type="EMBL" id="CAADEY010000024">
    <property type="protein sequence ID" value="VFJ49157.1"/>
    <property type="molecule type" value="Genomic_DNA"/>
</dbReference>
<reference evidence="1" key="1">
    <citation type="submission" date="2019-02" db="EMBL/GenBank/DDBJ databases">
        <authorList>
            <person name="Gruber-Vodicka R. H."/>
            <person name="Seah K. B. B."/>
        </authorList>
    </citation>
    <scope>NUCLEOTIDE SEQUENCE</scope>
    <source>
        <strain evidence="1">BECK_DK161</strain>
    </source>
</reference>
<evidence type="ECO:0000313" key="1">
    <source>
        <dbReference type="EMBL" id="VFJ49157.1"/>
    </source>
</evidence>
<sequence length="67" mass="7664">MTQADLDRATFRVGLEPAPRRQQITLSLDTGLIDYFKSKAGEHGYQALISETLRQAKEREIGEETRR</sequence>
<dbReference type="AlphaFoldDB" id="A0A450SAM6"/>
<name>A0A450SAM6_9GAMM</name>
<accession>A0A450SAM6</accession>